<evidence type="ECO:0000256" key="1">
    <source>
        <dbReference type="SAM" id="Phobius"/>
    </source>
</evidence>
<sequence>MNPKDIIYQRIHHVVDQACWQERTQGHPHISKRNISTTYLNTSTHQPQNHKSKTNQNIFYILYFLFLSSFIIYARRSSAHQCNHQSSNASQMRKARIHWY</sequence>
<keyword evidence="1" id="KW-0812">Transmembrane</keyword>
<gene>
    <name evidence="2" type="ORF">L207DRAFT_321582</name>
</gene>
<evidence type="ECO:0000313" key="3">
    <source>
        <dbReference type="Proteomes" id="UP000235786"/>
    </source>
</evidence>
<feature type="transmembrane region" description="Helical" evidence="1">
    <location>
        <begin position="57"/>
        <end position="74"/>
    </location>
</feature>
<organism evidence="2 3">
    <name type="scientific">Hyaloscypha variabilis (strain UAMH 11265 / GT02V1 / F)</name>
    <name type="common">Meliniomyces variabilis</name>
    <dbReference type="NCBI Taxonomy" id="1149755"/>
    <lineage>
        <taxon>Eukaryota</taxon>
        <taxon>Fungi</taxon>
        <taxon>Dikarya</taxon>
        <taxon>Ascomycota</taxon>
        <taxon>Pezizomycotina</taxon>
        <taxon>Leotiomycetes</taxon>
        <taxon>Helotiales</taxon>
        <taxon>Hyaloscyphaceae</taxon>
        <taxon>Hyaloscypha</taxon>
        <taxon>Hyaloscypha variabilis</taxon>
    </lineage>
</organism>
<evidence type="ECO:0000313" key="2">
    <source>
        <dbReference type="EMBL" id="PMD41179.1"/>
    </source>
</evidence>
<dbReference type="AlphaFoldDB" id="A0A2J6RRN1"/>
<dbReference type="EMBL" id="KZ613944">
    <property type="protein sequence ID" value="PMD41179.1"/>
    <property type="molecule type" value="Genomic_DNA"/>
</dbReference>
<dbReference type="Proteomes" id="UP000235786">
    <property type="component" value="Unassembled WGS sequence"/>
</dbReference>
<name>A0A2J6RRN1_HYAVF</name>
<protein>
    <submittedName>
        <fullName evidence="2">Uncharacterized protein</fullName>
    </submittedName>
</protein>
<reference evidence="2 3" key="1">
    <citation type="submission" date="2016-04" db="EMBL/GenBank/DDBJ databases">
        <title>A degradative enzymes factory behind the ericoid mycorrhizal symbiosis.</title>
        <authorList>
            <consortium name="DOE Joint Genome Institute"/>
            <person name="Martino E."/>
            <person name="Morin E."/>
            <person name="Grelet G."/>
            <person name="Kuo A."/>
            <person name="Kohler A."/>
            <person name="Daghino S."/>
            <person name="Barry K."/>
            <person name="Choi C."/>
            <person name="Cichocki N."/>
            <person name="Clum A."/>
            <person name="Copeland A."/>
            <person name="Hainaut M."/>
            <person name="Haridas S."/>
            <person name="Labutti K."/>
            <person name="Lindquist E."/>
            <person name="Lipzen A."/>
            <person name="Khouja H.-R."/>
            <person name="Murat C."/>
            <person name="Ohm R."/>
            <person name="Olson A."/>
            <person name="Spatafora J."/>
            <person name="Veneault-Fourrey C."/>
            <person name="Henrissat B."/>
            <person name="Grigoriev I."/>
            <person name="Martin F."/>
            <person name="Perotto S."/>
        </authorList>
    </citation>
    <scope>NUCLEOTIDE SEQUENCE [LARGE SCALE GENOMIC DNA]</scope>
    <source>
        <strain evidence="2 3">F</strain>
    </source>
</reference>
<accession>A0A2J6RRN1</accession>
<proteinExistence type="predicted"/>
<keyword evidence="1" id="KW-0472">Membrane</keyword>
<keyword evidence="1" id="KW-1133">Transmembrane helix</keyword>
<keyword evidence="3" id="KW-1185">Reference proteome</keyword>